<gene>
    <name evidence="9" type="primary">der</name>
    <name evidence="13" type="ORF">SAMN02746089_00175</name>
</gene>
<dbReference type="OrthoDB" id="9805918at2"/>
<dbReference type="CDD" id="cd01895">
    <property type="entry name" value="EngA2"/>
    <property type="match status" value="1"/>
</dbReference>
<dbReference type="FunFam" id="3.40.50.300:FF:000057">
    <property type="entry name" value="GTPase Der"/>
    <property type="match status" value="1"/>
</dbReference>
<feature type="domain" description="EngA-type G" evidence="12">
    <location>
        <begin position="177"/>
        <end position="352"/>
    </location>
</feature>
<dbReference type="PROSITE" id="PS51712">
    <property type="entry name" value="G_ENGA"/>
    <property type="match status" value="2"/>
</dbReference>
<dbReference type="Gene3D" id="3.30.300.20">
    <property type="match status" value="1"/>
</dbReference>
<dbReference type="EMBL" id="FQVH01000001">
    <property type="protein sequence ID" value="SHE37696.1"/>
    <property type="molecule type" value="Genomic_DNA"/>
</dbReference>
<evidence type="ECO:0000256" key="1">
    <source>
        <dbReference type="ARBA" id="ARBA00008279"/>
    </source>
</evidence>
<feature type="domain" description="EngA-type G" evidence="12">
    <location>
        <begin position="4"/>
        <end position="168"/>
    </location>
</feature>
<comment type="subunit">
    <text evidence="9">Associates with the 50S ribosomal subunit.</text>
</comment>
<keyword evidence="5 9" id="KW-0547">Nucleotide-binding</keyword>
<dbReference type="InterPro" id="IPR003593">
    <property type="entry name" value="AAA+_ATPase"/>
</dbReference>
<reference evidence="13 14" key="1">
    <citation type="submission" date="2016-11" db="EMBL/GenBank/DDBJ databases">
        <authorList>
            <person name="Jaros S."/>
            <person name="Januszkiewicz K."/>
            <person name="Wedrychowicz H."/>
        </authorList>
    </citation>
    <scope>NUCLEOTIDE SEQUENCE [LARGE SCALE GENOMIC DNA]</scope>
    <source>
        <strain evidence="13 14">DSM 17918</strain>
    </source>
</reference>
<evidence type="ECO:0000256" key="3">
    <source>
        <dbReference type="ARBA" id="ARBA00022517"/>
    </source>
</evidence>
<keyword evidence="6 9" id="KW-0342">GTP-binding</keyword>
<evidence type="ECO:0000256" key="8">
    <source>
        <dbReference type="ARBA" id="ARBA00053470"/>
    </source>
</evidence>
<dbReference type="InterPro" id="IPR031166">
    <property type="entry name" value="G_ENGA"/>
</dbReference>
<feature type="binding site" evidence="9">
    <location>
        <begin position="183"/>
        <end position="190"/>
    </location>
    <ligand>
        <name>GTP</name>
        <dbReference type="ChEBI" id="CHEBI:37565"/>
        <label>2</label>
    </ligand>
</feature>
<dbReference type="STRING" id="1121256.SAMN02746089_00175"/>
<organism evidence="13 14">
    <name type="scientific">Caldanaerobius fijiensis DSM 17918</name>
    <dbReference type="NCBI Taxonomy" id="1121256"/>
    <lineage>
        <taxon>Bacteria</taxon>
        <taxon>Bacillati</taxon>
        <taxon>Bacillota</taxon>
        <taxon>Clostridia</taxon>
        <taxon>Thermoanaerobacterales</taxon>
        <taxon>Thermoanaerobacteraceae</taxon>
        <taxon>Caldanaerobius</taxon>
    </lineage>
</organism>
<dbReference type="GO" id="GO:0005525">
    <property type="term" value="F:GTP binding"/>
    <property type="evidence" value="ECO:0007669"/>
    <property type="project" value="UniProtKB-UniRule"/>
</dbReference>
<evidence type="ECO:0000256" key="9">
    <source>
        <dbReference type="HAMAP-Rule" id="MF_00195"/>
    </source>
</evidence>
<evidence type="ECO:0000256" key="4">
    <source>
        <dbReference type="ARBA" id="ARBA00022737"/>
    </source>
</evidence>
<dbReference type="AlphaFoldDB" id="A0A1M4SZT6"/>
<dbReference type="CDD" id="cd01894">
    <property type="entry name" value="EngA1"/>
    <property type="match status" value="1"/>
</dbReference>
<dbReference type="NCBIfam" id="TIGR03594">
    <property type="entry name" value="GTPase_EngA"/>
    <property type="match status" value="1"/>
</dbReference>
<dbReference type="PIRSF" id="PIRSF006485">
    <property type="entry name" value="GTP-binding_EngA"/>
    <property type="match status" value="1"/>
</dbReference>
<evidence type="ECO:0000256" key="6">
    <source>
        <dbReference type="ARBA" id="ARBA00023134"/>
    </source>
</evidence>
<dbReference type="Pfam" id="PF01926">
    <property type="entry name" value="MMR_HSR1"/>
    <property type="match status" value="2"/>
</dbReference>
<dbReference type="Pfam" id="PF14714">
    <property type="entry name" value="KH_dom-like"/>
    <property type="match status" value="1"/>
</dbReference>
<feature type="binding site" evidence="9">
    <location>
        <begin position="10"/>
        <end position="17"/>
    </location>
    <ligand>
        <name>GTP</name>
        <dbReference type="ChEBI" id="CHEBI:37565"/>
        <label>1</label>
    </ligand>
</feature>
<name>A0A1M4SZT6_9THEO</name>
<dbReference type="SMART" id="SM00382">
    <property type="entry name" value="AAA"/>
    <property type="match status" value="2"/>
</dbReference>
<keyword evidence="4 11" id="KW-0677">Repeat</keyword>
<dbReference type="GO" id="GO:0042254">
    <property type="term" value="P:ribosome biogenesis"/>
    <property type="evidence" value="ECO:0007669"/>
    <property type="project" value="UniProtKB-KW"/>
</dbReference>
<feature type="binding site" evidence="9">
    <location>
        <begin position="57"/>
        <end position="61"/>
    </location>
    <ligand>
        <name>GTP</name>
        <dbReference type="ChEBI" id="CHEBI:37565"/>
        <label>1</label>
    </ligand>
</feature>
<evidence type="ECO:0000256" key="10">
    <source>
        <dbReference type="PROSITE-ProRule" id="PRU01049"/>
    </source>
</evidence>
<feature type="binding site" evidence="9">
    <location>
        <begin position="295"/>
        <end position="298"/>
    </location>
    <ligand>
        <name>GTP</name>
        <dbReference type="ChEBI" id="CHEBI:37565"/>
        <label>2</label>
    </ligand>
</feature>
<evidence type="ECO:0000259" key="12">
    <source>
        <dbReference type="PROSITE" id="PS51712"/>
    </source>
</evidence>
<dbReference type="GO" id="GO:0043022">
    <property type="term" value="F:ribosome binding"/>
    <property type="evidence" value="ECO:0007669"/>
    <property type="project" value="TreeGrafter"/>
</dbReference>
<feature type="binding site" evidence="9">
    <location>
        <begin position="230"/>
        <end position="234"/>
    </location>
    <ligand>
        <name>GTP</name>
        <dbReference type="ChEBI" id="CHEBI:37565"/>
        <label>2</label>
    </ligand>
</feature>
<evidence type="ECO:0000256" key="2">
    <source>
        <dbReference type="ARBA" id="ARBA00020953"/>
    </source>
</evidence>
<dbReference type="InterPro" id="IPR015946">
    <property type="entry name" value="KH_dom-like_a/b"/>
</dbReference>
<dbReference type="NCBIfam" id="TIGR00231">
    <property type="entry name" value="small_GTP"/>
    <property type="match status" value="2"/>
</dbReference>
<dbReference type="SUPFAM" id="SSF52540">
    <property type="entry name" value="P-loop containing nucleoside triphosphate hydrolases"/>
    <property type="match status" value="2"/>
</dbReference>
<dbReference type="InterPro" id="IPR027417">
    <property type="entry name" value="P-loop_NTPase"/>
</dbReference>
<proteinExistence type="inferred from homology"/>
<sequence>MPRPIVAIVGRPNVGKSTLFNRLAGSRIAIIEDKPGVTRDRLYHTCEWSGKVFTIVDTGGLEPDSKDELFQQMQRQTQVAIDTSDVIVFVVDGREGITPSDWQIADMLRKSNKPVILACNKVDNNKLRENSYEFYELGFEDVYMISAINGLGTGDLLDAIVKYLPDREEFVYEEDTIKVAVIGRPNAGKSSIINRVLGEERVIVSDMPGTTRDAIDTPFEVEGKKYVFIDTAGIRRKSRIDESIEYYSVLRALSAIERADVCLMVIDSYEGIAEQDAKIAGYAHEQGKGIIIVMNKWDKVEKNDRTMDEYKKIIRYRLDFIDYAPILFVSAKTGQRVQRIIETIDRVAAERSKRLATGVLNDMLNEVIATNPLPSIKGKPIKIYYGTQVSIKPPTFVFFSNYPDEIHFSYTRFLENQLRRLFGFEGTPLRIKFKKQGES</sequence>
<dbReference type="HAMAP" id="MF_00195">
    <property type="entry name" value="GTPase_Der"/>
    <property type="match status" value="1"/>
</dbReference>
<keyword evidence="14" id="KW-1185">Reference proteome</keyword>
<dbReference type="InterPro" id="IPR032859">
    <property type="entry name" value="KH_dom-like"/>
</dbReference>
<dbReference type="Proteomes" id="UP000184088">
    <property type="component" value="Unassembled WGS sequence"/>
</dbReference>
<dbReference type="PANTHER" id="PTHR43834:SF6">
    <property type="entry name" value="GTPASE DER"/>
    <property type="match status" value="1"/>
</dbReference>
<comment type="similarity">
    <text evidence="1 9 10 11">Belongs to the TRAFAC class TrmE-Era-EngA-EngB-Septin-like GTPase superfamily. EngA (Der) GTPase family.</text>
</comment>
<dbReference type="InterPro" id="IPR006073">
    <property type="entry name" value="GTP-bd"/>
</dbReference>
<dbReference type="PANTHER" id="PTHR43834">
    <property type="entry name" value="GTPASE DER"/>
    <property type="match status" value="1"/>
</dbReference>
<protein>
    <recommendedName>
        <fullName evidence="2 9">GTPase Der</fullName>
    </recommendedName>
    <alternativeName>
        <fullName evidence="7 9">GTP-binding protein EngA</fullName>
    </alternativeName>
</protein>
<dbReference type="Gene3D" id="3.40.50.300">
    <property type="entry name" value="P-loop containing nucleotide triphosphate hydrolases"/>
    <property type="match status" value="2"/>
</dbReference>
<accession>A0A1M4SZT6</accession>
<dbReference type="RefSeq" id="WP_073341189.1">
    <property type="nucleotide sequence ID" value="NZ_FQVH01000001.1"/>
</dbReference>
<keyword evidence="3 9" id="KW-0690">Ribosome biogenesis</keyword>
<evidence type="ECO:0000256" key="7">
    <source>
        <dbReference type="ARBA" id="ARBA00032345"/>
    </source>
</evidence>
<comment type="function">
    <text evidence="8 9 11">GTPase that plays an essential role in the late steps of ribosome biogenesis.</text>
</comment>
<dbReference type="PRINTS" id="PR00326">
    <property type="entry name" value="GTP1OBG"/>
</dbReference>
<feature type="binding site" evidence="9">
    <location>
        <begin position="120"/>
        <end position="123"/>
    </location>
    <ligand>
        <name>GTP</name>
        <dbReference type="ChEBI" id="CHEBI:37565"/>
        <label>1</label>
    </ligand>
</feature>
<evidence type="ECO:0000256" key="5">
    <source>
        <dbReference type="ARBA" id="ARBA00022741"/>
    </source>
</evidence>
<dbReference type="InterPro" id="IPR005225">
    <property type="entry name" value="Small_GTP-bd"/>
</dbReference>
<dbReference type="FunFam" id="3.30.300.20:FF:000004">
    <property type="entry name" value="GTPase Der"/>
    <property type="match status" value="1"/>
</dbReference>
<evidence type="ECO:0000313" key="14">
    <source>
        <dbReference type="Proteomes" id="UP000184088"/>
    </source>
</evidence>
<dbReference type="InterPro" id="IPR016484">
    <property type="entry name" value="GTPase_Der"/>
</dbReference>
<dbReference type="FunFam" id="3.40.50.300:FF:000040">
    <property type="entry name" value="GTPase Der"/>
    <property type="match status" value="1"/>
</dbReference>
<evidence type="ECO:0000313" key="13">
    <source>
        <dbReference type="EMBL" id="SHE37696.1"/>
    </source>
</evidence>
<evidence type="ECO:0000256" key="11">
    <source>
        <dbReference type="RuleBase" id="RU004481"/>
    </source>
</evidence>